<evidence type="ECO:0000256" key="1">
    <source>
        <dbReference type="ARBA" id="ARBA00023242"/>
    </source>
</evidence>
<reference evidence="4" key="1">
    <citation type="submission" date="2022-09" db="EMBL/GenBank/DDBJ databases">
        <title>Fusarium specimens isolated from Avocado Roots.</title>
        <authorList>
            <person name="Stajich J."/>
            <person name="Roper C."/>
            <person name="Heimlech-Rivalta G."/>
        </authorList>
    </citation>
    <scope>NUCLEOTIDE SEQUENCE</scope>
    <source>
        <strain evidence="4">CF00136</strain>
    </source>
</reference>
<dbReference type="InterPro" id="IPR052780">
    <property type="entry name" value="AAA_Catabolism_Regulators"/>
</dbReference>
<dbReference type="PANTHER" id="PTHR31644:SF1">
    <property type="entry name" value="ZN(II)2CYS6 TRANSCRIPTION FACTOR (EUROFUNG)"/>
    <property type="match status" value="1"/>
</dbReference>
<proteinExistence type="predicted"/>
<dbReference type="GO" id="GO:0003677">
    <property type="term" value="F:DNA binding"/>
    <property type="evidence" value="ECO:0007669"/>
    <property type="project" value="InterPro"/>
</dbReference>
<dbReference type="InterPro" id="IPR007219">
    <property type="entry name" value="XnlR_reg_dom"/>
</dbReference>
<keyword evidence="1" id="KW-0539">Nucleus</keyword>
<dbReference type="AlphaFoldDB" id="A0A9W8RLC1"/>
<dbReference type="GO" id="GO:0008270">
    <property type="term" value="F:zinc ion binding"/>
    <property type="evidence" value="ECO:0007669"/>
    <property type="project" value="InterPro"/>
</dbReference>
<dbReference type="GO" id="GO:0000981">
    <property type="term" value="F:DNA-binding transcription factor activity, RNA polymerase II-specific"/>
    <property type="evidence" value="ECO:0007669"/>
    <property type="project" value="TreeGrafter"/>
</dbReference>
<dbReference type="SMART" id="SM00906">
    <property type="entry name" value="Fungal_trans"/>
    <property type="match status" value="1"/>
</dbReference>
<feature type="compositionally biased region" description="Polar residues" evidence="2">
    <location>
        <begin position="57"/>
        <end position="74"/>
    </location>
</feature>
<feature type="compositionally biased region" description="Polar residues" evidence="2">
    <location>
        <begin position="115"/>
        <end position="127"/>
    </location>
</feature>
<sequence length="691" mass="76370">MTKGLGVRGSGGDPGKPPCAKCLREGAECILAGSRRGGDYSQHRRSRQTTRDDRTKTALSVSSSDHFSPQQRSTGKTREDNVHDKLQNPSDALLVLAHAASQPDEGDGSNEDQHTSNGYENRMNGTEVTPSTACLQTPLFGRQQPESISEVTVGDYALVKDGTLDPILLVQLLRHHAENYHYFFPIVPMDVLRPEYILKTIKTEAFLLTAILIVASKDRPDLAETHKSIWEHMRGLILNVVLGMASVRKVGTVEGLLIMGEWRLHNRSQIDDGDEAAAWSIVGLAVRLAYLLRLEDRGFKGDDVELDSVHRERLAWTFTYLSDRQISIRMGQAFWCRGPALSARFIARDFPALQPTRSHDEDFASFIQAQVELTTLFGNAHDILFASRSRTAELMMRGDYTKYVDDTTKAMYSWQHAWTSLAVSPHLKNCLNLMQEYLRLYVNAFAFQAVIYRASINSDIGSGPSNGSESRASKIFPDSAMASPDARHIYEAADAAEALIRIVTDDIHPEKHLRYMPARFYLYEIHSSVFLYKAHACGAISSGKHAHVASLMGRFISVLKAAAVDENHIAASYARLLDRLWFRRAPIGVSPCNSNLASSLCFTALFSTIGGEGFLPILLRITSHASKPITPMPPITDPTAIPALAPVLREPVDELVESPESVDEAATEVEVPSAELTSRSVDEAAIEVEVL</sequence>
<accession>A0A9W8RLC1</accession>
<protein>
    <recommendedName>
        <fullName evidence="3">Xylanolytic transcriptional activator regulatory domain-containing protein</fullName>
    </recommendedName>
</protein>
<evidence type="ECO:0000259" key="3">
    <source>
        <dbReference type="SMART" id="SM00906"/>
    </source>
</evidence>
<evidence type="ECO:0000256" key="2">
    <source>
        <dbReference type="SAM" id="MobiDB-lite"/>
    </source>
</evidence>
<dbReference type="GO" id="GO:0005634">
    <property type="term" value="C:nucleus"/>
    <property type="evidence" value="ECO:0007669"/>
    <property type="project" value="TreeGrafter"/>
</dbReference>
<dbReference type="GO" id="GO:0006351">
    <property type="term" value="P:DNA-templated transcription"/>
    <property type="evidence" value="ECO:0007669"/>
    <property type="project" value="InterPro"/>
</dbReference>
<dbReference type="EMBL" id="JAOQAZ010000053">
    <property type="protein sequence ID" value="KAJ4244021.1"/>
    <property type="molecule type" value="Genomic_DNA"/>
</dbReference>
<feature type="region of interest" description="Disordered" evidence="2">
    <location>
        <begin position="100"/>
        <end position="127"/>
    </location>
</feature>
<dbReference type="Proteomes" id="UP001152049">
    <property type="component" value="Unassembled WGS sequence"/>
</dbReference>
<gene>
    <name evidence="4" type="ORF">NW762_014634</name>
</gene>
<dbReference type="CDD" id="cd12148">
    <property type="entry name" value="fungal_TF_MHR"/>
    <property type="match status" value="1"/>
</dbReference>
<comment type="caution">
    <text evidence="4">The sequence shown here is derived from an EMBL/GenBank/DDBJ whole genome shotgun (WGS) entry which is preliminary data.</text>
</comment>
<dbReference type="OrthoDB" id="5818554at2759"/>
<name>A0A9W8RLC1_9HYPO</name>
<feature type="domain" description="Xylanolytic transcriptional activator regulatory" evidence="3">
    <location>
        <begin position="278"/>
        <end position="352"/>
    </location>
</feature>
<organism evidence="4 5">
    <name type="scientific">Fusarium torreyae</name>
    <dbReference type="NCBI Taxonomy" id="1237075"/>
    <lineage>
        <taxon>Eukaryota</taxon>
        <taxon>Fungi</taxon>
        <taxon>Dikarya</taxon>
        <taxon>Ascomycota</taxon>
        <taxon>Pezizomycotina</taxon>
        <taxon>Sordariomycetes</taxon>
        <taxon>Hypocreomycetidae</taxon>
        <taxon>Hypocreales</taxon>
        <taxon>Nectriaceae</taxon>
        <taxon>Fusarium</taxon>
    </lineage>
</organism>
<dbReference type="PANTHER" id="PTHR31644">
    <property type="entry name" value="TRANSCRIPTIONAL ACTIVATOR ARO80-RELATED"/>
    <property type="match status" value="1"/>
</dbReference>
<feature type="region of interest" description="Disordered" evidence="2">
    <location>
        <begin position="32"/>
        <end position="84"/>
    </location>
</feature>
<evidence type="ECO:0000313" key="4">
    <source>
        <dbReference type="EMBL" id="KAJ4244021.1"/>
    </source>
</evidence>
<evidence type="ECO:0000313" key="5">
    <source>
        <dbReference type="Proteomes" id="UP001152049"/>
    </source>
</evidence>
<keyword evidence="5" id="KW-1185">Reference proteome</keyword>